<dbReference type="OrthoDB" id="3481501at2"/>
<comment type="caution">
    <text evidence="1">The sequence shown here is derived from an EMBL/GenBank/DDBJ whole genome shotgun (WGS) entry which is preliminary data.</text>
</comment>
<organism evidence="1 2">
    <name type="scientific">Mycolicibacterium diernhoferi</name>
    <dbReference type="NCBI Taxonomy" id="1801"/>
    <lineage>
        <taxon>Bacteria</taxon>
        <taxon>Bacillati</taxon>
        <taxon>Actinomycetota</taxon>
        <taxon>Actinomycetes</taxon>
        <taxon>Mycobacteriales</taxon>
        <taxon>Mycobacteriaceae</taxon>
        <taxon>Mycolicibacterium</taxon>
    </lineage>
</organism>
<accession>A0A1Q4HLI9</accession>
<reference evidence="1 2" key="1">
    <citation type="submission" date="2016-09" db="EMBL/GenBank/DDBJ databases">
        <title>genome sequences of unsequenced Mycobacteria.</title>
        <authorList>
            <person name="Greninger A.L."/>
            <person name="Jerome K.R."/>
            <person name="Mcnair B."/>
            <person name="Wallis C."/>
            <person name="Fang F."/>
        </authorList>
    </citation>
    <scope>NUCLEOTIDE SEQUENCE [LARGE SCALE GENOMIC DNA]</scope>
    <source>
        <strain evidence="1 2">BM1</strain>
    </source>
</reference>
<name>A0A1Q4HLI9_9MYCO</name>
<proteinExistence type="predicted"/>
<evidence type="ECO:0000313" key="1">
    <source>
        <dbReference type="EMBL" id="OPE45586.1"/>
    </source>
</evidence>
<dbReference type="Proteomes" id="UP000191039">
    <property type="component" value="Unassembled WGS sequence"/>
</dbReference>
<gene>
    <name evidence="1" type="ORF">BV510_27805</name>
</gene>
<dbReference type="SUPFAM" id="SSF54909">
    <property type="entry name" value="Dimeric alpha+beta barrel"/>
    <property type="match status" value="1"/>
</dbReference>
<protein>
    <recommendedName>
        <fullName evidence="3">Ethyl tert-butyl ether degradation protein EthD</fullName>
    </recommendedName>
</protein>
<dbReference type="RefSeq" id="WP_073853690.1">
    <property type="nucleotide sequence ID" value="NZ_BAAATC010000018.1"/>
</dbReference>
<dbReference type="STRING" id="1801.BRW64_01975"/>
<dbReference type="InterPro" id="IPR011008">
    <property type="entry name" value="Dimeric_a/b-barrel"/>
</dbReference>
<sequence>MSDRYLQVTFSNPVEGMEDEYNEWYDNVHIPELLAIPGMLSATRYDLRDAEVYRVEGGMPQEHRYLTIYEMEGDADAILAKIMEGVASGEIVMSDSLDLPSSRMSFWNARGPKVNE</sequence>
<evidence type="ECO:0000313" key="2">
    <source>
        <dbReference type="Proteomes" id="UP000191039"/>
    </source>
</evidence>
<dbReference type="EMBL" id="MIJD01000479">
    <property type="protein sequence ID" value="OPE45586.1"/>
    <property type="molecule type" value="Genomic_DNA"/>
</dbReference>
<evidence type="ECO:0008006" key="3">
    <source>
        <dbReference type="Google" id="ProtNLM"/>
    </source>
</evidence>
<dbReference type="AlphaFoldDB" id="A0A1Q4HLI9"/>